<organism evidence="7 8">
    <name type="scientific">Psychroflexus salis</name>
    <dbReference type="NCBI Taxonomy" id="1526574"/>
    <lineage>
        <taxon>Bacteria</taxon>
        <taxon>Pseudomonadati</taxon>
        <taxon>Bacteroidota</taxon>
        <taxon>Flavobacteriia</taxon>
        <taxon>Flavobacteriales</taxon>
        <taxon>Flavobacteriaceae</taxon>
        <taxon>Psychroflexus</taxon>
    </lineage>
</organism>
<feature type="domain" description="TonB-dependent receptor plug" evidence="5">
    <location>
        <begin position="216"/>
        <end position="291"/>
    </location>
</feature>
<dbReference type="RefSeq" id="WP_188405324.1">
    <property type="nucleotide sequence ID" value="NZ_BMGL01000003.1"/>
</dbReference>
<dbReference type="SUPFAM" id="SSF56935">
    <property type="entry name" value="Porins"/>
    <property type="match status" value="1"/>
</dbReference>
<name>A0A917E5V7_9FLAO</name>
<dbReference type="Gene3D" id="2.170.130.10">
    <property type="entry name" value="TonB-dependent receptor, plug domain"/>
    <property type="match status" value="1"/>
</dbReference>
<protein>
    <recommendedName>
        <fullName evidence="9">TonB-dependent Receptor Plug Domain</fullName>
    </recommendedName>
</protein>
<evidence type="ECO:0000256" key="2">
    <source>
        <dbReference type="ARBA" id="ARBA00023136"/>
    </source>
</evidence>
<proteinExistence type="predicted"/>
<sequence length="833" mass="96946">MKLFRLILILLLGANCSLAAQDTSNYNSFEKILQDLERKYKVTFSYANNQIENLELYNYKPKSTLQDNLNQLLNLTPFQFKKIDKQIIAVILNPSFEYFCVQPMDFQNEFKSFNLDFFFSTYKINAKETNQVTIPVNRNANAEISVNAVGFDKVRLNTKNLKTGKCFELYLFAETIDLDEVIITNYLTKGIDKMKAGQIRFNPMHFGALPGLIEPDVLQSIQTLPGVMSTEESVSYLNIRGGTHDQNLFLWDGIKMYQTSHFFGMITSLNPYITQSTDIIKNASSPEFGDGVSSVINMKSSDQINSKLKAEAGVNMIHADFFIDAPLQENSSLQVTGRQSINQIAETPTYNQFFDKVFQNTSVLPSNTDYTIQNDEFSFYDFSFRWLYQITEKDFLRINGLFTYNQFSLNRQQIQSQQVATRESSLDQQTFALGAFYERKWKPGFTSSIQFYTSNYQLKSINTDLSFNQSLTQENQVEEWGIKLKNKLNFSDQLNFYAGYQLNETGILNFENLNFPIFTRSVREAIITNSLFAGLEFQPSQKTYVNLGARVNHITKFNSILFEPRINFSHRFLENFIVEFQAEKKSQTTSQVIDQQSDFLGVENRRWILAKPGEIPIITSEQASVGFHFKNKDWLVTTDFFYKRILEITSQSQGFQNQFQFELVHGNYEVFGGEFLINKKWNRFSTWLSYTVSENVYYFEDFEPQRFVNNIDIRHVIHYGLNYKYKGLNLASGVYWHSGLPTTSVVISNNNEFNFGSPNQNRLRNFFRIDFSANYRWTINGQVKLYSGISFWNLLGRRNFYNSFYQSRDYTALDETFQQGLNFTPNFSFRLQF</sequence>
<comment type="subcellular location">
    <subcellularLocation>
        <location evidence="1">Cell outer membrane</location>
    </subcellularLocation>
</comment>
<dbReference type="AlphaFoldDB" id="A0A917E5V7"/>
<dbReference type="EMBL" id="BMGL01000003">
    <property type="protein sequence ID" value="GGE07543.1"/>
    <property type="molecule type" value="Genomic_DNA"/>
</dbReference>
<dbReference type="InterPro" id="IPR036942">
    <property type="entry name" value="Beta-barrel_TonB_sf"/>
</dbReference>
<accession>A0A917E5V7</accession>
<dbReference type="InterPro" id="IPR037066">
    <property type="entry name" value="Plug_dom_sf"/>
</dbReference>
<evidence type="ECO:0000313" key="8">
    <source>
        <dbReference type="Proteomes" id="UP000599688"/>
    </source>
</evidence>
<evidence type="ECO:0000256" key="4">
    <source>
        <dbReference type="SAM" id="SignalP"/>
    </source>
</evidence>
<dbReference type="InterPro" id="IPR032508">
    <property type="entry name" value="FecR_C"/>
</dbReference>
<feature type="chain" id="PRO_5037517979" description="TonB-dependent Receptor Plug Domain" evidence="4">
    <location>
        <begin position="20"/>
        <end position="833"/>
    </location>
</feature>
<evidence type="ECO:0000259" key="5">
    <source>
        <dbReference type="Pfam" id="PF07715"/>
    </source>
</evidence>
<comment type="caution">
    <text evidence="7">The sequence shown here is derived from an EMBL/GenBank/DDBJ whole genome shotgun (WGS) entry which is preliminary data.</text>
</comment>
<keyword evidence="8" id="KW-1185">Reference proteome</keyword>
<evidence type="ECO:0008006" key="9">
    <source>
        <dbReference type="Google" id="ProtNLM"/>
    </source>
</evidence>
<evidence type="ECO:0000256" key="3">
    <source>
        <dbReference type="ARBA" id="ARBA00023237"/>
    </source>
</evidence>
<dbReference type="Pfam" id="PF07715">
    <property type="entry name" value="Plug"/>
    <property type="match status" value="1"/>
</dbReference>
<dbReference type="Gene3D" id="2.40.170.20">
    <property type="entry name" value="TonB-dependent receptor, beta-barrel domain"/>
    <property type="match status" value="1"/>
</dbReference>
<dbReference type="GO" id="GO:0009279">
    <property type="term" value="C:cell outer membrane"/>
    <property type="evidence" value="ECO:0007669"/>
    <property type="project" value="UniProtKB-SubCell"/>
</dbReference>
<evidence type="ECO:0000313" key="7">
    <source>
        <dbReference type="EMBL" id="GGE07543.1"/>
    </source>
</evidence>
<reference evidence="7 8" key="1">
    <citation type="journal article" date="2014" name="Int. J. Syst. Evol. Microbiol.">
        <title>Complete genome sequence of Corynebacterium casei LMG S-19264T (=DSM 44701T), isolated from a smear-ripened cheese.</title>
        <authorList>
            <consortium name="US DOE Joint Genome Institute (JGI-PGF)"/>
            <person name="Walter F."/>
            <person name="Albersmeier A."/>
            <person name="Kalinowski J."/>
            <person name="Ruckert C."/>
        </authorList>
    </citation>
    <scope>NUCLEOTIDE SEQUENCE [LARGE SCALE GENOMIC DNA]</scope>
    <source>
        <strain evidence="7 8">CGMCC 1.12925</strain>
    </source>
</reference>
<evidence type="ECO:0000259" key="6">
    <source>
        <dbReference type="Pfam" id="PF16344"/>
    </source>
</evidence>
<evidence type="ECO:0000256" key="1">
    <source>
        <dbReference type="ARBA" id="ARBA00004442"/>
    </source>
</evidence>
<keyword evidence="4" id="KW-0732">Signal</keyword>
<gene>
    <name evidence="7" type="ORF">GCM10010831_06370</name>
</gene>
<dbReference type="Pfam" id="PF16344">
    <property type="entry name" value="FecR_C"/>
    <property type="match status" value="1"/>
</dbReference>
<feature type="signal peptide" evidence="4">
    <location>
        <begin position="1"/>
        <end position="19"/>
    </location>
</feature>
<keyword evidence="2" id="KW-0472">Membrane</keyword>
<dbReference type="Proteomes" id="UP000599688">
    <property type="component" value="Unassembled WGS sequence"/>
</dbReference>
<dbReference type="InterPro" id="IPR012910">
    <property type="entry name" value="Plug_dom"/>
</dbReference>
<keyword evidence="3" id="KW-0998">Cell outer membrane</keyword>
<dbReference type="Gene3D" id="3.55.50.30">
    <property type="match status" value="1"/>
</dbReference>
<feature type="domain" description="Protein FecR C-terminal" evidence="6">
    <location>
        <begin position="27"/>
        <end position="88"/>
    </location>
</feature>